<feature type="domain" description="Helicase/UvrB N-terminal" evidence="2">
    <location>
        <begin position="1"/>
        <end position="247"/>
    </location>
</feature>
<evidence type="ECO:0000313" key="4">
    <source>
        <dbReference type="Proteomes" id="UP000014937"/>
    </source>
</evidence>
<dbReference type="SUPFAM" id="SSF52540">
    <property type="entry name" value="P-loop containing nucleoside triphosphate hydrolases"/>
    <property type="match status" value="2"/>
</dbReference>
<reference evidence="3" key="1">
    <citation type="submission" date="2012-11" db="EMBL/GenBank/DDBJ databases">
        <title>Dependencies among metagenomic species, viruses, plasmids and units of genetic variation.</title>
        <authorList>
            <person name="Nielsen H.B."/>
            <person name="Almeida M."/>
            <person name="Juncker A.S."/>
            <person name="Rasmussen S."/>
            <person name="Li J."/>
            <person name="Sunagawa S."/>
            <person name="Plichta D."/>
            <person name="Gautier L."/>
            <person name="Le Chatelier E."/>
            <person name="Peletier E."/>
            <person name="Bonde I."/>
            <person name="Nielsen T."/>
            <person name="Manichanh C."/>
            <person name="Arumugam M."/>
            <person name="Batto J."/>
            <person name="Santos M.B.Q.D."/>
            <person name="Blom N."/>
            <person name="Borruel N."/>
            <person name="Burgdorf K.S."/>
            <person name="Boumezbeur F."/>
            <person name="Casellas F."/>
            <person name="Dore J."/>
            <person name="Guarner F."/>
            <person name="Hansen T."/>
            <person name="Hildebrand F."/>
            <person name="Kaas R.S."/>
            <person name="Kennedy S."/>
            <person name="Kristiansen K."/>
            <person name="Kultima J.R."/>
            <person name="Leonard P."/>
            <person name="Levenez F."/>
            <person name="Lund O."/>
            <person name="Moumen B."/>
            <person name="Le Paslier D."/>
            <person name="Pons N."/>
            <person name="Pedersen O."/>
            <person name="Prifti E."/>
            <person name="Qin J."/>
            <person name="Raes J."/>
            <person name="Tap J."/>
            <person name="Tims S."/>
            <person name="Ussery D.W."/>
            <person name="Yamada T."/>
            <person name="MetaHit consortium"/>
            <person name="Renault P."/>
            <person name="Sicheritz-Ponten T."/>
            <person name="Bork P."/>
            <person name="Wang J."/>
            <person name="Brunak S."/>
            <person name="Ehrlich S.D."/>
        </authorList>
    </citation>
    <scope>NUCLEOTIDE SEQUENCE [LARGE SCALE GENOMIC DNA]</scope>
</reference>
<dbReference type="GO" id="GO:0005829">
    <property type="term" value="C:cytosol"/>
    <property type="evidence" value="ECO:0007669"/>
    <property type="project" value="TreeGrafter"/>
</dbReference>
<dbReference type="PANTHER" id="PTHR47396:SF1">
    <property type="entry name" value="ATP-DEPENDENT HELICASE IRC3-RELATED"/>
    <property type="match status" value="1"/>
</dbReference>
<accession>R6WLC6</accession>
<evidence type="ECO:0000259" key="2">
    <source>
        <dbReference type="Pfam" id="PF04851"/>
    </source>
</evidence>
<dbReference type="Pfam" id="PF04851">
    <property type="entry name" value="ResIII"/>
    <property type="match status" value="1"/>
</dbReference>
<sequence>MELKNYQKKVIADLQNYLHSLKQSANLAEAWKNYWQTKDISVGNGGVPTYKDNIQGVPAVCMKVPTGGGKTFLACSAIKHIFDFMPAEKPKLVVWLVPSDPILEQTLKNLSNPDHPYKQALDRDFGGRVQVLNKAMLLNGQGFSADSVQHILTICVLSFDSLRINSGRRYDRKIYQENSNLADFAAFYKNDEVLLEGTPETALIQVLRHLRPVTIVDESHNAISALSVEMLNNIYPSFILELTATPKSNSNVVSYVDARELKKENMVKLPVIVYKRNSRESVIADAIQLRGKLEQKALEEEAVTGNYIRPIVLFQAQPRSNDDNTTFDKIKHLLLEIGIPEEEIAIKTGEKNDLKNVDLLSKACAVRYIITVNALKEGWDCPFAYILASLANKTSAVDVEQILGRVLRQPYTRQHQHFLLNSSYVLSCSNDFRNTLDSIVKGLNGAGFSRKDYRVGGEEEVPAKEQQPQPQPQQEELFNNNENAVENNNDDDFTDITPENIKEQIDNTDEQSQSLTDMENQAEQQTQKYTEETSGENFMGGTEAQMQHRFKIRTENIESAKALRLPKFCIKADFGLFDDGAFNYLEPENLLEGFRLTGQDANVNFKLASGEMYSVDIAQSGEAVPQYRMVTDSDKKKLREYLDSLPQERQIATCIDAICAVINRKNAYRSTDIRDYVKRVIDGLHSDDLLAMLTAKETYAKKIQEKIDKLAAVYKQKRFMQLLDEGEIECCERYEVPDFITPLDFTDALPKSLYEAEKNDMNEYEHKVLDVIIGQSNIVWWHRIIERQGFCINGFINHYPDFLVLTKNSKVLLIEAKGDHLANDDSENKLLLGRKWQEAAGRDYRYMMVFEKKEFQHDGAYTLDEFAEVIKKL</sequence>
<dbReference type="HOGENOM" id="CLU_015668_0_0_9"/>
<dbReference type="InterPro" id="IPR006935">
    <property type="entry name" value="Helicase/UvrB_N"/>
</dbReference>
<dbReference type="Gene3D" id="3.40.50.300">
    <property type="entry name" value="P-loop containing nucleotide triphosphate hydrolases"/>
    <property type="match status" value="2"/>
</dbReference>
<dbReference type="GO" id="GO:0005524">
    <property type="term" value="F:ATP binding"/>
    <property type="evidence" value="ECO:0007669"/>
    <property type="project" value="InterPro"/>
</dbReference>
<dbReference type="Proteomes" id="UP000014937">
    <property type="component" value="Unassembled WGS sequence"/>
</dbReference>
<dbReference type="PANTHER" id="PTHR47396">
    <property type="entry name" value="TYPE I RESTRICTION ENZYME ECOKI R PROTEIN"/>
    <property type="match status" value="1"/>
</dbReference>
<dbReference type="RefSeq" id="WP_021719854.1">
    <property type="nucleotide sequence ID" value="NZ_FR892778.1"/>
</dbReference>
<proteinExistence type="predicted"/>
<organism evidence="3 4">
    <name type="scientific">Phascolarctobacterium succinatutens CAG:287</name>
    <dbReference type="NCBI Taxonomy" id="1263101"/>
    <lineage>
        <taxon>Bacteria</taxon>
        <taxon>Bacillati</taxon>
        <taxon>Bacillota</taxon>
        <taxon>Negativicutes</taxon>
        <taxon>Acidaminococcales</taxon>
        <taxon>Acidaminococcaceae</taxon>
        <taxon>Phascolarctobacterium</taxon>
    </lineage>
</organism>
<feature type="compositionally biased region" description="Polar residues" evidence="1">
    <location>
        <begin position="510"/>
        <end position="528"/>
    </location>
</feature>
<dbReference type="CDD" id="cd18785">
    <property type="entry name" value="SF2_C"/>
    <property type="match status" value="1"/>
</dbReference>
<dbReference type="InterPro" id="IPR027417">
    <property type="entry name" value="P-loop_NTPase"/>
</dbReference>
<feature type="region of interest" description="Disordered" evidence="1">
    <location>
        <begin position="507"/>
        <end position="529"/>
    </location>
</feature>
<dbReference type="GO" id="GO:0003677">
    <property type="term" value="F:DNA binding"/>
    <property type="evidence" value="ECO:0007669"/>
    <property type="project" value="InterPro"/>
</dbReference>
<dbReference type="InterPro" id="IPR050742">
    <property type="entry name" value="Helicase_Restrict-Modif_Enz"/>
</dbReference>
<evidence type="ECO:0000313" key="3">
    <source>
        <dbReference type="EMBL" id="CDD11943.1"/>
    </source>
</evidence>
<dbReference type="EMBL" id="CBGL010000105">
    <property type="protein sequence ID" value="CDD11943.1"/>
    <property type="molecule type" value="Genomic_DNA"/>
</dbReference>
<name>R6WLC6_9FIRM</name>
<gene>
    <name evidence="3" type="ORF">BN587_00773</name>
</gene>
<dbReference type="GO" id="GO:0016787">
    <property type="term" value="F:hydrolase activity"/>
    <property type="evidence" value="ECO:0007669"/>
    <property type="project" value="InterPro"/>
</dbReference>
<evidence type="ECO:0000256" key="1">
    <source>
        <dbReference type="SAM" id="MobiDB-lite"/>
    </source>
</evidence>
<protein>
    <submittedName>
        <fullName evidence="3">Type III restriction enzyme res subunit</fullName>
    </submittedName>
</protein>
<comment type="caution">
    <text evidence="3">The sequence shown here is derived from an EMBL/GenBank/DDBJ whole genome shotgun (WGS) entry which is preliminary data.</text>
</comment>
<dbReference type="AlphaFoldDB" id="R6WLC6"/>